<dbReference type="Proteomes" id="UP000827889">
    <property type="component" value="Chromosome 7"/>
</dbReference>
<feature type="domain" description="Tf2-1-like SH3-like" evidence="1">
    <location>
        <begin position="5"/>
        <end position="56"/>
    </location>
</feature>
<dbReference type="SUPFAM" id="SSF54160">
    <property type="entry name" value="Chromo domain-like"/>
    <property type="match status" value="1"/>
</dbReference>
<dbReference type="PANTHER" id="PTHR46148">
    <property type="entry name" value="CHROMO DOMAIN-CONTAINING PROTEIN"/>
    <property type="match status" value="1"/>
</dbReference>
<gene>
    <name evidence="3" type="primary">LOC125315983</name>
</gene>
<dbReference type="GeneID" id="125315983"/>
<dbReference type="PANTHER" id="PTHR46148:SF60">
    <property type="entry name" value="CHROMO DOMAIN-CONTAINING PROTEIN"/>
    <property type="match status" value="1"/>
</dbReference>
<name>A0ABM3HPQ3_9MYRT</name>
<evidence type="ECO:0000259" key="1">
    <source>
        <dbReference type="Pfam" id="PF24626"/>
    </source>
</evidence>
<accession>A0ABM3HPQ3</accession>
<dbReference type="InterPro" id="IPR056924">
    <property type="entry name" value="SH3_Tf2-1"/>
</dbReference>
<organism evidence="2 3">
    <name type="scientific">Rhodamnia argentea</name>
    <dbReference type="NCBI Taxonomy" id="178133"/>
    <lineage>
        <taxon>Eukaryota</taxon>
        <taxon>Viridiplantae</taxon>
        <taxon>Streptophyta</taxon>
        <taxon>Embryophyta</taxon>
        <taxon>Tracheophyta</taxon>
        <taxon>Spermatophyta</taxon>
        <taxon>Magnoliopsida</taxon>
        <taxon>eudicotyledons</taxon>
        <taxon>Gunneridae</taxon>
        <taxon>Pentapetalae</taxon>
        <taxon>rosids</taxon>
        <taxon>malvids</taxon>
        <taxon>Myrtales</taxon>
        <taxon>Myrtaceae</taxon>
        <taxon>Myrtoideae</taxon>
        <taxon>Myrteae</taxon>
        <taxon>Australasian group</taxon>
        <taxon>Rhodamnia</taxon>
    </lineage>
</organism>
<reference evidence="3" key="1">
    <citation type="submission" date="2025-08" db="UniProtKB">
        <authorList>
            <consortium name="RefSeq"/>
        </authorList>
    </citation>
    <scope>IDENTIFICATION</scope>
    <source>
        <tissue evidence="3">Leaf</tissue>
    </source>
</reference>
<protein>
    <submittedName>
        <fullName evidence="3">Uncharacterized protein LOC125315983</fullName>
    </submittedName>
</protein>
<keyword evidence="2" id="KW-1185">Reference proteome</keyword>
<evidence type="ECO:0000313" key="3">
    <source>
        <dbReference type="RefSeq" id="XP_048138575.1"/>
    </source>
</evidence>
<dbReference type="InterPro" id="IPR016197">
    <property type="entry name" value="Chromo-like_dom_sf"/>
</dbReference>
<dbReference type="Pfam" id="PF24626">
    <property type="entry name" value="SH3_Tf2-1"/>
    <property type="match status" value="1"/>
</dbReference>
<proteinExistence type="predicted"/>
<dbReference type="RefSeq" id="XP_048138575.1">
    <property type="nucleotide sequence ID" value="XM_048282618.1"/>
</dbReference>
<sequence>MRGLSRFGKKGKLNPRYVGPFEVLERIGMLPYRLAPPPNLSQVHNVFHVSMLRKYKPDPTHVLDHEVIEVDDQVTYVERPIRVEDRKEQVLRSKTIPLVKVIWEHHGTKGATWESEETMRHQYPYLFE</sequence>
<evidence type="ECO:0000313" key="2">
    <source>
        <dbReference type="Proteomes" id="UP000827889"/>
    </source>
</evidence>